<evidence type="ECO:0000313" key="1">
    <source>
        <dbReference type="EMBL" id="KDO40927.1"/>
    </source>
</evidence>
<sequence length="122" mass="14236">MFTPILEFSQVFGNFELQAQEKLADKVLRLEEMTHQLDLLVELVSSVQKRELLYRTTFIRRSKNLQKAETEVDLLGDQVDALIGLLEKIYTTLHQHSPVLQQHFEVSEILKLIHKELIGEIH</sequence>
<dbReference type="STRING" id="2711.A0A067DPH4"/>
<protein>
    <submittedName>
        <fullName evidence="1">Uncharacterized protein</fullName>
    </submittedName>
</protein>
<evidence type="ECO:0000313" key="2">
    <source>
        <dbReference type="Proteomes" id="UP000027120"/>
    </source>
</evidence>
<gene>
    <name evidence="1" type="ORF">CISIN_1g048046mg</name>
</gene>
<dbReference type="SMR" id="A0A067DPH4"/>
<organism evidence="1 2">
    <name type="scientific">Citrus sinensis</name>
    <name type="common">Sweet orange</name>
    <name type="synonym">Citrus aurantium var. sinensis</name>
    <dbReference type="NCBI Taxonomy" id="2711"/>
    <lineage>
        <taxon>Eukaryota</taxon>
        <taxon>Viridiplantae</taxon>
        <taxon>Streptophyta</taxon>
        <taxon>Embryophyta</taxon>
        <taxon>Tracheophyta</taxon>
        <taxon>Spermatophyta</taxon>
        <taxon>Magnoliopsida</taxon>
        <taxon>eudicotyledons</taxon>
        <taxon>Gunneridae</taxon>
        <taxon>Pentapetalae</taxon>
        <taxon>rosids</taxon>
        <taxon>malvids</taxon>
        <taxon>Sapindales</taxon>
        <taxon>Rutaceae</taxon>
        <taxon>Aurantioideae</taxon>
        <taxon>Citrus</taxon>
    </lineage>
</organism>
<name>A0A067DPH4_CITSI</name>
<dbReference type="PANTHER" id="PTHR33883:SF7">
    <property type="entry name" value="OS04G0521600 PROTEIN"/>
    <property type="match status" value="1"/>
</dbReference>
<dbReference type="PANTHER" id="PTHR33883">
    <property type="entry name" value="WPP DOMAIN-ASSOCIATED PROTEIN"/>
    <property type="match status" value="1"/>
</dbReference>
<reference evidence="1 2" key="1">
    <citation type="submission" date="2014-04" db="EMBL/GenBank/DDBJ databases">
        <authorList>
            <consortium name="International Citrus Genome Consortium"/>
            <person name="Gmitter F."/>
            <person name="Chen C."/>
            <person name="Farmerie W."/>
            <person name="Harkins T."/>
            <person name="Desany B."/>
            <person name="Mohiuddin M."/>
            <person name="Kodira C."/>
            <person name="Borodovsky M."/>
            <person name="Lomsadze A."/>
            <person name="Burns P."/>
            <person name="Jenkins J."/>
            <person name="Prochnik S."/>
            <person name="Shu S."/>
            <person name="Chapman J."/>
            <person name="Pitluck S."/>
            <person name="Schmutz J."/>
            <person name="Rokhsar D."/>
        </authorList>
    </citation>
    <scope>NUCLEOTIDE SEQUENCE</scope>
</reference>
<accession>A0A067DPH4</accession>
<keyword evidence="2" id="KW-1185">Reference proteome</keyword>
<dbReference type="Proteomes" id="UP000027120">
    <property type="component" value="Unassembled WGS sequence"/>
</dbReference>
<proteinExistence type="predicted"/>
<dbReference type="InterPro" id="IPR037490">
    <property type="entry name" value="WAP"/>
</dbReference>
<dbReference type="EMBL" id="KK785768">
    <property type="protein sequence ID" value="KDO40927.1"/>
    <property type="molecule type" value="Genomic_DNA"/>
</dbReference>
<dbReference type="AlphaFoldDB" id="A0A067DPH4"/>